<dbReference type="Proteomes" id="UP000499080">
    <property type="component" value="Unassembled WGS sequence"/>
</dbReference>
<comment type="caution">
    <text evidence="2">The sequence shown here is derived from an EMBL/GenBank/DDBJ whole genome shotgun (WGS) entry which is preliminary data.</text>
</comment>
<reference evidence="2 3" key="1">
    <citation type="journal article" date="2019" name="Sci. Rep.">
        <title>Orb-weaving spider Araneus ventricosus genome elucidates the spidroin gene catalogue.</title>
        <authorList>
            <person name="Kono N."/>
            <person name="Nakamura H."/>
            <person name="Ohtoshi R."/>
            <person name="Moran D.A.P."/>
            <person name="Shinohara A."/>
            <person name="Yoshida Y."/>
            <person name="Fujiwara M."/>
            <person name="Mori M."/>
            <person name="Tomita M."/>
            <person name="Arakawa K."/>
        </authorList>
    </citation>
    <scope>NUCLEOTIDE SEQUENCE [LARGE SCALE GENOMIC DNA]</scope>
</reference>
<accession>A0A4Y2D5Y2</accession>
<evidence type="ECO:0000256" key="1">
    <source>
        <dbReference type="SAM" id="MobiDB-lite"/>
    </source>
</evidence>
<sequence length="190" mass="21762">MVTVVDHDNRRMRATVKNKKNIFYPNFSSAIRPVTHTSEIPVPHPPLSLDDIRTDSEDGDTLPHPDESSSDFSGDEGPQPFSQSELNDLVRDLGLSKDGAELLGSRLKNKNLLTPGTSFSWYRHREKEFTQFFSNEVNLVFRNDVQGLMKCFDIEYHPSEWRLFIDSSKTSHKAVLLHNGNSLIHLHRFL</sequence>
<keyword evidence="3" id="KW-1185">Reference proteome</keyword>
<dbReference type="OrthoDB" id="6347417at2759"/>
<organism evidence="2 3">
    <name type="scientific">Araneus ventricosus</name>
    <name type="common">Orbweaver spider</name>
    <name type="synonym">Epeira ventricosa</name>
    <dbReference type="NCBI Taxonomy" id="182803"/>
    <lineage>
        <taxon>Eukaryota</taxon>
        <taxon>Metazoa</taxon>
        <taxon>Ecdysozoa</taxon>
        <taxon>Arthropoda</taxon>
        <taxon>Chelicerata</taxon>
        <taxon>Arachnida</taxon>
        <taxon>Araneae</taxon>
        <taxon>Araneomorphae</taxon>
        <taxon>Entelegynae</taxon>
        <taxon>Araneoidea</taxon>
        <taxon>Araneidae</taxon>
        <taxon>Araneus</taxon>
    </lineage>
</organism>
<evidence type="ECO:0000313" key="3">
    <source>
        <dbReference type="Proteomes" id="UP000499080"/>
    </source>
</evidence>
<protein>
    <submittedName>
        <fullName evidence="2">Uncharacterized protein</fullName>
    </submittedName>
</protein>
<feature type="region of interest" description="Disordered" evidence="1">
    <location>
        <begin position="35"/>
        <end position="84"/>
    </location>
</feature>
<feature type="compositionally biased region" description="Basic and acidic residues" evidence="1">
    <location>
        <begin position="50"/>
        <end position="67"/>
    </location>
</feature>
<proteinExistence type="predicted"/>
<gene>
    <name evidence="2" type="ORF">AVEN_39469_1</name>
</gene>
<dbReference type="PANTHER" id="PTHR46114:SF1">
    <property type="entry name" value="ZAD DOMAIN-CONTAINING PROTEIN"/>
    <property type="match status" value="1"/>
</dbReference>
<dbReference type="EMBL" id="BGPR01000309">
    <property type="protein sequence ID" value="GBM12130.1"/>
    <property type="molecule type" value="Genomic_DNA"/>
</dbReference>
<name>A0A4Y2D5Y2_ARAVE</name>
<evidence type="ECO:0000313" key="2">
    <source>
        <dbReference type="EMBL" id="GBM12130.1"/>
    </source>
</evidence>
<dbReference type="PANTHER" id="PTHR46114">
    <property type="entry name" value="APPLE DOMAIN-CONTAINING PROTEIN"/>
    <property type="match status" value="1"/>
</dbReference>
<dbReference type="AlphaFoldDB" id="A0A4Y2D5Y2"/>